<accession>A0AC59ZNG3</accession>
<gene>
    <name evidence="1" type="ORF">MRATA1EN22A_LOCUS20690</name>
</gene>
<proteinExistence type="predicted"/>
<dbReference type="EMBL" id="OX596115">
    <property type="protein sequence ID" value="CAN0473976.1"/>
    <property type="molecule type" value="Genomic_DNA"/>
</dbReference>
<name>A0AC59ZNG3_RANTA</name>
<organism evidence="1 2">
    <name type="scientific">Rangifer tarandus platyrhynchus</name>
    <name type="common">Svalbard reindeer</name>
    <dbReference type="NCBI Taxonomy" id="3082113"/>
    <lineage>
        <taxon>Eukaryota</taxon>
        <taxon>Metazoa</taxon>
        <taxon>Chordata</taxon>
        <taxon>Craniata</taxon>
        <taxon>Vertebrata</taxon>
        <taxon>Euteleostomi</taxon>
        <taxon>Mammalia</taxon>
        <taxon>Eutheria</taxon>
        <taxon>Laurasiatheria</taxon>
        <taxon>Artiodactyla</taxon>
        <taxon>Ruminantia</taxon>
        <taxon>Pecora</taxon>
        <taxon>Cervidae</taxon>
        <taxon>Odocoileinae</taxon>
        <taxon>Rangifer</taxon>
    </lineage>
</organism>
<reference evidence="1" key="1">
    <citation type="submission" date="2023-05" db="EMBL/GenBank/DDBJ databases">
        <authorList>
            <consortium name="ELIXIR-Norway"/>
        </authorList>
    </citation>
    <scope>NUCLEOTIDE SEQUENCE</scope>
</reference>
<dbReference type="Proteomes" id="UP001162501">
    <property type="component" value="Chromosome 31"/>
</dbReference>
<reference evidence="1" key="2">
    <citation type="submission" date="2025-03" db="EMBL/GenBank/DDBJ databases">
        <authorList>
            <consortium name="ELIXIR-Norway"/>
            <consortium name="Elixir Norway"/>
        </authorList>
    </citation>
    <scope>NUCLEOTIDE SEQUENCE</scope>
</reference>
<evidence type="ECO:0000313" key="1">
    <source>
        <dbReference type="EMBL" id="CAN0473976.1"/>
    </source>
</evidence>
<sequence>MWENLAATKDGLAHQPHPEKSASSQLERPQGEHRATPEHAALMWKLKRRREEASPASDNTELFLPQCPRQLGWRLATPHTGDRASNDGNFRNTRQNWYCFAVLPFFPWGSQFSRDMESTRVRTDSDLQTPSVSCQPSLTLKTL</sequence>
<protein>
    <submittedName>
        <fullName evidence="1">Uncharacterized protein</fullName>
    </submittedName>
</protein>
<evidence type="ECO:0000313" key="2">
    <source>
        <dbReference type="Proteomes" id="UP001162501"/>
    </source>
</evidence>